<dbReference type="NCBIfam" id="TIGR04346">
    <property type="entry name" value="DotA_TraY"/>
    <property type="match status" value="1"/>
</dbReference>
<feature type="transmembrane region" description="Helical" evidence="1">
    <location>
        <begin position="581"/>
        <end position="606"/>
    </location>
</feature>
<feature type="transmembrane region" description="Helical" evidence="1">
    <location>
        <begin position="669"/>
        <end position="688"/>
    </location>
</feature>
<gene>
    <name evidence="2" type="ORF">H8L47_24755</name>
</gene>
<dbReference type="EMBL" id="JACOFX010000019">
    <property type="protein sequence ID" value="MBC3910785.1"/>
    <property type="molecule type" value="Genomic_DNA"/>
</dbReference>
<evidence type="ECO:0000313" key="2">
    <source>
        <dbReference type="EMBL" id="MBC3910785.1"/>
    </source>
</evidence>
<keyword evidence="1" id="KW-1133">Transmembrane helix</keyword>
<keyword evidence="3" id="KW-1185">Reference proteome</keyword>
<feature type="transmembrane region" description="Helical" evidence="1">
    <location>
        <begin position="58"/>
        <end position="75"/>
    </location>
</feature>
<protein>
    <submittedName>
        <fullName evidence="2">DotA/TraY family protein</fullName>
    </submittedName>
</protein>
<feature type="transmembrane region" description="Helical" evidence="1">
    <location>
        <begin position="627"/>
        <end position="649"/>
    </location>
</feature>
<name>A0ABR6ZGD0_9BURK</name>
<feature type="transmembrane region" description="Helical" evidence="1">
    <location>
        <begin position="554"/>
        <end position="575"/>
    </location>
</feature>
<comment type="caution">
    <text evidence="2">The sequence shown here is derived from an EMBL/GenBank/DDBJ whole genome shotgun (WGS) entry which is preliminary data.</text>
</comment>
<evidence type="ECO:0000313" key="3">
    <source>
        <dbReference type="Proteomes" id="UP000646911"/>
    </source>
</evidence>
<keyword evidence="1" id="KW-0472">Membrane</keyword>
<proteinExistence type="predicted"/>
<keyword evidence="1" id="KW-0812">Transmembrane</keyword>
<accession>A0ABR6ZGD0</accession>
<feature type="transmembrane region" description="Helical" evidence="1">
    <location>
        <begin position="138"/>
        <end position="160"/>
    </location>
</feature>
<dbReference type="InterPro" id="IPR027628">
    <property type="entry name" value="DotA_TraY"/>
</dbReference>
<evidence type="ECO:0000256" key="1">
    <source>
        <dbReference type="SAM" id="Phobius"/>
    </source>
</evidence>
<organism evidence="2 3">
    <name type="scientific">Undibacterium umbellatum</name>
    <dbReference type="NCBI Taxonomy" id="2762300"/>
    <lineage>
        <taxon>Bacteria</taxon>
        <taxon>Pseudomonadati</taxon>
        <taxon>Pseudomonadota</taxon>
        <taxon>Betaproteobacteria</taxon>
        <taxon>Burkholderiales</taxon>
        <taxon>Oxalobacteraceae</taxon>
        <taxon>Undibacterium</taxon>
    </lineage>
</organism>
<feature type="transmembrane region" description="Helical" evidence="1">
    <location>
        <begin position="26"/>
        <end position="46"/>
    </location>
</feature>
<sequence>MSEYKPVFAQQLSEIKEIPMRTSKKLSIFILLTLAITLMATGAHAGNFWVPTQGHGDYSIQMLKFIFGDVVLKIYDGTIADNNNHILSSLLAKMNAGVLVIGMIIMAYTYIGGAVHTAKDGEWLGKKWDTMMVPLRTAAGMAMLLPTVAGYSFLQVVLIWSGIQAVGLGSTIWTTAYTSISKQVFTTPPFLAPNKTAKQVFLMVACKQAGDMYGMTITPSSSDGKMIYAAAGSQDAGSAGFCGSIQWSASSTFTKLQNASTSLIGCDNLFSNQVGCTKLLSDATAQPFSSFNVAGVDGVELFQPTDRKKFEDAMRIEHGKIIVDMLNSPVLIEMANELLLSTDSSKRSMLPGGKYQNTLATIQLQYEKDLVKKIQDHMKATLFQGQSPQALWITKMAAQMEAGGWLHAGSFYMKIGNLNNAAQSVINGAISTAYTIPNISGMQNDSQNSAFSVFLNNIQQAVIGTNDLSTKIESNTPAKFDFLDIRKTWNGITDGISTGILKFAMVGEIGKNGMDPLIQLKSIGDTAIVAGELMLVEGSGALPSKDKSADTSTFSIILAALTGLMLSLGMFLGIILPMLPYVFWVAGVAWWLISFVEAVIAAPIWAIAHMHPEGHDVAGRGSPGYMFVLSILIRPALMVIFLFAAMLLIKPIMNFVNQGFFQSISNMTEGSMVGIMTLLGTLILYSGITTKMITTVFGIINTGPDNILRWIGGNSAVGTQAQSTASSIHQGVDAAGGQAAGAVGNVVKGIGGKMAAKRGSVVSSAQ</sequence>
<dbReference type="RefSeq" id="WP_186956359.1">
    <property type="nucleotide sequence ID" value="NZ_JACOFX010000019.1"/>
</dbReference>
<reference evidence="2 3" key="1">
    <citation type="submission" date="2020-08" db="EMBL/GenBank/DDBJ databases">
        <title>Novel species isolated from subtropical streams in China.</title>
        <authorList>
            <person name="Lu H."/>
        </authorList>
    </citation>
    <scope>NUCLEOTIDE SEQUENCE [LARGE SCALE GENOMIC DNA]</scope>
    <source>
        <strain evidence="2 3">NL8W</strain>
    </source>
</reference>
<dbReference type="Proteomes" id="UP000646911">
    <property type="component" value="Unassembled WGS sequence"/>
</dbReference>
<feature type="transmembrane region" description="Helical" evidence="1">
    <location>
        <begin position="96"/>
        <end position="118"/>
    </location>
</feature>